<sequence>MDKQQLETAYRAYIDTLNARDWDRLGDFVADSARHNGRPFGLSGYRTMLEQDVEAIPDLVFGVDFLVIDPPHVAARLTFHCTPKGEFLGLPVHGRTVDFTENVFYRFQDGRIADVWSVIDKQAIEEQL</sequence>
<dbReference type="InterPro" id="IPR009959">
    <property type="entry name" value="Cyclase_SnoaL-like"/>
</dbReference>
<dbReference type="PANTHER" id="PTHR38436">
    <property type="entry name" value="POLYKETIDE CYCLASE SNOAL-LIKE DOMAIN"/>
    <property type="match status" value="1"/>
</dbReference>
<reference evidence="1 2" key="1">
    <citation type="submission" date="2021-03" db="EMBL/GenBank/DDBJ databases">
        <title>Genomic Encyclopedia of Type Strains, Phase IV (KMG-IV): sequencing the most valuable type-strain genomes for metagenomic binning, comparative biology and taxonomic classification.</title>
        <authorList>
            <person name="Goeker M."/>
        </authorList>
    </citation>
    <scope>NUCLEOTIDE SEQUENCE [LARGE SCALE GENOMIC DNA]</scope>
    <source>
        <strain evidence="1 2">DSM 21600</strain>
    </source>
</reference>
<keyword evidence="2" id="KW-1185">Reference proteome</keyword>
<dbReference type="Gene3D" id="3.10.450.50">
    <property type="match status" value="1"/>
</dbReference>
<name>A0ABS4DTL6_9HYPH</name>
<gene>
    <name evidence="1" type="ORF">J2Z17_000449</name>
</gene>
<dbReference type="InterPro" id="IPR032710">
    <property type="entry name" value="NTF2-like_dom_sf"/>
</dbReference>
<dbReference type="Proteomes" id="UP000759443">
    <property type="component" value="Unassembled WGS sequence"/>
</dbReference>
<dbReference type="RefSeq" id="WP_209941824.1">
    <property type="nucleotide sequence ID" value="NZ_JAGGJU010000001.1"/>
</dbReference>
<evidence type="ECO:0000313" key="1">
    <source>
        <dbReference type="EMBL" id="MBP1849032.1"/>
    </source>
</evidence>
<dbReference type="EMBL" id="JAGGJU010000001">
    <property type="protein sequence ID" value="MBP1849032.1"/>
    <property type="molecule type" value="Genomic_DNA"/>
</dbReference>
<proteinExistence type="predicted"/>
<evidence type="ECO:0000313" key="2">
    <source>
        <dbReference type="Proteomes" id="UP000759443"/>
    </source>
</evidence>
<comment type="caution">
    <text evidence="1">The sequence shown here is derived from an EMBL/GenBank/DDBJ whole genome shotgun (WGS) entry which is preliminary data.</text>
</comment>
<protein>
    <submittedName>
        <fullName evidence="1">Ester cyclase</fullName>
    </submittedName>
</protein>
<organism evidence="1 2">
    <name type="scientific">Rhizobium halophytocola</name>
    <dbReference type="NCBI Taxonomy" id="735519"/>
    <lineage>
        <taxon>Bacteria</taxon>
        <taxon>Pseudomonadati</taxon>
        <taxon>Pseudomonadota</taxon>
        <taxon>Alphaproteobacteria</taxon>
        <taxon>Hyphomicrobiales</taxon>
        <taxon>Rhizobiaceae</taxon>
        <taxon>Rhizobium/Agrobacterium group</taxon>
        <taxon>Rhizobium</taxon>
    </lineage>
</organism>
<dbReference type="PANTHER" id="PTHR38436:SF1">
    <property type="entry name" value="ESTER CYCLASE"/>
    <property type="match status" value="1"/>
</dbReference>
<dbReference type="SUPFAM" id="SSF54427">
    <property type="entry name" value="NTF2-like"/>
    <property type="match status" value="1"/>
</dbReference>
<accession>A0ABS4DTL6</accession>
<dbReference type="Pfam" id="PF07366">
    <property type="entry name" value="SnoaL"/>
    <property type="match status" value="1"/>
</dbReference>